<protein>
    <submittedName>
        <fullName evidence="3">Uncharacterized protein</fullName>
    </submittedName>
</protein>
<proteinExistence type="predicted"/>
<name>A0A5B7F2A5_PORTR</name>
<keyword evidence="1" id="KW-0812">Transmembrane</keyword>
<feature type="signal peptide" evidence="2">
    <location>
        <begin position="1"/>
        <end position="19"/>
    </location>
</feature>
<keyword evidence="1" id="KW-1133">Transmembrane helix</keyword>
<keyword evidence="4" id="KW-1185">Reference proteome</keyword>
<sequence length="183" mass="19832">MTTVTLTLASRVCSLLTLGRMPPTEPPEGSNVDCVEKTRRGEWVAKLYETLPTNNHLPGCLCSHQVSGRGPVSPQSSFLYSLTHSPYPLSAPPPFTHRGVAIQGGAAVSATGVSEPHDEGCRSFKPAEQTLTAPGTSRHALRSFITFHYDHVFFPSCGIVLFCFFFTICSVSAVVFLFTIEVL</sequence>
<feature type="chain" id="PRO_5022799484" evidence="2">
    <location>
        <begin position="20"/>
        <end position="183"/>
    </location>
</feature>
<gene>
    <name evidence="3" type="ORF">E2C01_032246</name>
</gene>
<dbReference type="Proteomes" id="UP000324222">
    <property type="component" value="Unassembled WGS sequence"/>
</dbReference>
<keyword evidence="2" id="KW-0732">Signal</keyword>
<comment type="caution">
    <text evidence="3">The sequence shown here is derived from an EMBL/GenBank/DDBJ whole genome shotgun (WGS) entry which is preliminary data.</text>
</comment>
<dbReference type="AlphaFoldDB" id="A0A5B7F2A5"/>
<evidence type="ECO:0000313" key="3">
    <source>
        <dbReference type="EMBL" id="MPC38734.1"/>
    </source>
</evidence>
<accession>A0A5B7F2A5</accession>
<evidence type="ECO:0000313" key="4">
    <source>
        <dbReference type="Proteomes" id="UP000324222"/>
    </source>
</evidence>
<feature type="transmembrane region" description="Helical" evidence="1">
    <location>
        <begin position="152"/>
        <end position="180"/>
    </location>
</feature>
<reference evidence="3 4" key="1">
    <citation type="submission" date="2019-05" db="EMBL/GenBank/DDBJ databases">
        <title>Another draft genome of Portunus trituberculatus and its Hox gene families provides insights of decapod evolution.</title>
        <authorList>
            <person name="Jeong J.-H."/>
            <person name="Song I."/>
            <person name="Kim S."/>
            <person name="Choi T."/>
            <person name="Kim D."/>
            <person name="Ryu S."/>
            <person name="Kim W."/>
        </authorList>
    </citation>
    <scope>NUCLEOTIDE SEQUENCE [LARGE SCALE GENOMIC DNA]</scope>
    <source>
        <tissue evidence="3">Muscle</tissue>
    </source>
</reference>
<organism evidence="3 4">
    <name type="scientific">Portunus trituberculatus</name>
    <name type="common">Swimming crab</name>
    <name type="synonym">Neptunus trituberculatus</name>
    <dbReference type="NCBI Taxonomy" id="210409"/>
    <lineage>
        <taxon>Eukaryota</taxon>
        <taxon>Metazoa</taxon>
        <taxon>Ecdysozoa</taxon>
        <taxon>Arthropoda</taxon>
        <taxon>Crustacea</taxon>
        <taxon>Multicrustacea</taxon>
        <taxon>Malacostraca</taxon>
        <taxon>Eumalacostraca</taxon>
        <taxon>Eucarida</taxon>
        <taxon>Decapoda</taxon>
        <taxon>Pleocyemata</taxon>
        <taxon>Brachyura</taxon>
        <taxon>Eubrachyura</taxon>
        <taxon>Portunoidea</taxon>
        <taxon>Portunidae</taxon>
        <taxon>Portuninae</taxon>
        <taxon>Portunus</taxon>
    </lineage>
</organism>
<keyword evidence="1" id="KW-0472">Membrane</keyword>
<dbReference type="EMBL" id="VSRR010004155">
    <property type="protein sequence ID" value="MPC38734.1"/>
    <property type="molecule type" value="Genomic_DNA"/>
</dbReference>
<evidence type="ECO:0000256" key="2">
    <source>
        <dbReference type="SAM" id="SignalP"/>
    </source>
</evidence>
<evidence type="ECO:0000256" key="1">
    <source>
        <dbReference type="SAM" id="Phobius"/>
    </source>
</evidence>